<comment type="caution">
    <text evidence="2">The sequence shown here is derived from an EMBL/GenBank/DDBJ whole genome shotgun (WGS) entry which is preliminary data.</text>
</comment>
<dbReference type="InterPro" id="IPR033248">
    <property type="entry name" value="Transketolase_C"/>
</dbReference>
<dbReference type="Proteomes" id="UP000239494">
    <property type="component" value="Unassembled WGS sequence"/>
</dbReference>
<gene>
    <name evidence="2" type="ORF">CLV43_110313</name>
</gene>
<dbReference type="OrthoDB" id="8732661at2"/>
<reference evidence="2 3" key="1">
    <citation type="submission" date="2018-03" db="EMBL/GenBank/DDBJ databases">
        <title>Genomic Encyclopedia of Archaeal and Bacterial Type Strains, Phase II (KMG-II): from individual species to whole genera.</title>
        <authorList>
            <person name="Goeker M."/>
        </authorList>
    </citation>
    <scope>NUCLEOTIDE SEQUENCE [LARGE SCALE GENOMIC DNA]</scope>
    <source>
        <strain evidence="2 3">DSM 44720</strain>
    </source>
</reference>
<proteinExistence type="predicted"/>
<dbReference type="Pfam" id="PF02780">
    <property type="entry name" value="Transketolase_C"/>
    <property type="match status" value="1"/>
</dbReference>
<keyword evidence="3" id="KW-1185">Reference proteome</keyword>
<organism evidence="2 3">
    <name type="scientific">Umezawaea tangerina</name>
    <dbReference type="NCBI Taxonomy" id="84725"/>
    <lineage>
        <taxon>Bacteria</taxon>
        <taxon>Bacillati</taxon>
        <taxon>Actinomycetota</taxon>
        <taxon>Actinomycetes</taxon>
        <taxon>Pseudonocardiales</taxon>
        <taxon>Pseudonocardiaceae</taxon>
        <taxon>Umezawaea</taxon>
    </lineage>
</organism>
<name>A0A2T0SVQ5_9PSEU</name>
<dbReference type="AlphaFoldDB" id="A0A2T0SVQ5"/>
<evidence type="ECO:0000259" key="1">
    <source>
        <dbReference type="Pfam" id="PF02780"/>
    </source>
</evidence>
<dbReference type="InterPro" id="IPR009014">
    <property type="entry name" value="Transketo_C/PFOR_II"/>
</dbReference>
<dbReference type="SUPFAM" id="SSF52922">
    <property type="entry name" value="TK C-terminal domain-like"/>
    <property type="match status" value="1"/>
</dbReference>
<dbReference type="EMBL" id="PVTF01000010">
    <property type="protein sequence ID" value="PRY37501.1"/>
    <property type="molecule type" value="Genomic_DNA"/>
</dbReference>
<dbReference type="RefSeq" id="WP_106191862.1">
    <property type="nucleotide sequence ID" value="NZ_PVTF01000010.1"/>
</dbReference>
<sequence length="188" mass="19877">MKQHPACASRAEGALATAVLDHPRTPWWHPRTWDYPEIHLPGRRDRSTPPVAVPVDDVAIIAAGDLVAVAHGWVDGLAALGMAARLVGVPHARRLDTAAVAALVADRLPIIVVEDHPVIGGLGRAVAEAIAGTGRQVPLLRVGVPARRPYPVGTPGLPDSRTGIPGRPGLLAWIRSNTASHREEFVTP</sequence>
<dbReference type="Gene3D" id="3.40.50.920">
    <property type="match status" value="1"/>
</dbReference>
<protein>
    <submittedName>
        <fullName evidence="2">Transketolase-like protein</fullName>
    </submittedName>
</protein>
<accession>A0A2T0SVQ5</accession>
<evidence type="ECO:0000313" key="3">
    <source>
        <dbReference type="Proteomes" id="UP000239494"/>
    </source>
</evidence>
<feature type="domain" description="Transketolase C-terminal" evidence="1">
    <location>
        <begin position="55"/>
        <end position="151"/>
    </location>
</feature>
<evidence type="ECO:0000313" key="2">
    <source>
        <dbReference type="EMBL" id="PRY37501.1"/>
    </source>
</evidence>